<feature type="binding site" evidence="4">
    <location>
        <position position="98"/>
    </location>
    <ligand>
        <name>substrate</name>
    </ligand>
</feature>
<evidence type="ECO:0000256" key="2">
    <source>
        <dbReference type="ARBA" id="ARBA00022801"/>
    </source>
</evidence>
<dbReference type="AlphaFoldDB" id="A0A508ST61"/>
<dbReference type="SMART" id="SM00870">
    <property type="entry name" value="Asparaginase"/>
    <property type="match status" value="1"/>
</dbReference>
<dbReference type="InterPro" id="IPR037152">
    <property type="entry name" value="L-asparaginase_N_sf"/>
</dbReference>
<dbReference type="SUPFAM" id="SSF53774">
    <property type="entry name" value="Glutaminase/Asparaginase"/>
    <property type="match status" value="1"/>
</dbReference>
<evidence type="ECO:0000259" key="10">
    <source>
        <dbReference type="Pfam" id="PF17763"/>
    </source>
</evidence>
<dbReference type="PROSITE" id="PS00144">
    <property type="entry name" value="ASN_GLN_ASE_1"/>
    <property type="match status" value="1"/>
</dbReference>
<evidence type="ECO:0000256" key="6">
    <source>
        <dbReference type="PROSITE-ProRule" id="PRU10100"/>
    </source>
</evidence>
<accession>A0A508ST61</accession>
<proteinExistence type="inferred from homology"/>
<dbReference type="PROSITE" id="PS51732">
    <property type="entry name" value="ASN_GLN_ASE_3"/>
    <property type="match status" value="1"/>
</dbReference>
<dbReference type="NCBIfam" id="TIGR00520">
    <property type="entry name" value="asnASE_II"/>
    <property type="match status" value="1"/>
</dbReference>
<dbReference type="InterPro" id="IPR027474">
    <property type="entry name" value="L-asparaginase_N"/>
</dbReference>
<comment type="caution">
    <text evidence="11">The sequence shown here is derived from an EMBL/GenBank/DDBJ whole genome shotgun (WGS) entry which is preliminary data.</text>
</comment>
<evidence type="ECO:0000256" key="5">
    <source>
        <dbReference type="PROSITE-ProRule" id="PRU10099"/>
    </source>
</evidence>
<dbReference type="Pfam" id="PF00710">
    <property type="entry name" value="Asparaginase"/>
    <property type="match status" value="1"/>
</dbReference>
<evidence type="ECO:0000256" key="1">
    <source>
        <dbReference type="ARBA" id="ARBA00010518"/>
    </source>
</evidence>
<dbReference type="Pfam" id="PF17763">
    <property type="entry name" value="Asparaginase_C"/>
    <property type="match status" value="1"/>
</dbReference>
<evidence type="ECO:0000256" key="7">
    <source>
        <dbReference type="RuleBase" id="RU004456"/>
    </source>
</evidence>
<dbReference type="FunFam" id="3.40.50.1170:FF:000001">
    <property type="entry name" value="L-asparaginase 2"/>
    <property type="match status" value="1"/>
</dbReference>
<gene>
    <name evidence="11" type="primary">ansA</name>
    <name evidence="11" type="ORF">CI1B_12070</name>
</gene>
<evidence type="ECO:0000313" key="11">
    <source>
        <dbReference type="EMBL" id="VIO66095.1"/>
    </source>
</evidence>
<keyword evidence="12" id="KW-1185">Reference proteome</keyword>
<dbReference type="OrthoDB" id="9788068at2"/>
<feature type="active site" evidence="6">
    <location>
        <position position="131"/>
    </location>
</feature>
<keyword evidence="8" id="KW-0732">Signal</keyword>
<dbReference type="InterPro" id="IPR036152">
    <property type="entry name" value="Asp/glu_Ase-like_sf"/>
</dbReference>
<dbReference type="InterPro" id="IPR027475">
    <property type="entry name" value="Asparaginase/glutaminase_AS2"/>
</dbReference>
<evidence type="ECO:0000256" key="4">
    <source>
        <dbReference type="PIRSR" id="PIRSR001220-2"/>
    </source>
</evidence>
<dbReference type="Proteomes" id="UP000328092">
    <property type="component" value="Unassembled WGS sequence"/>
</dbReference>
<feature type="domain" description="Asparaginase/glutaminase C-terminal" evidence="10">
    <location>
        <begin position="253"/>
        <end position="362"/>
    </location>
</feature>
<dbReference type="Gene3D" id="3.40.50.1170">
    <property type="entry name" value="L-asparaginase, N-terminal domain"/>
    <property type="match status" value="1"/>
</dbReference>
<feature type="domain" description="L-asparaginase N-terminal" evidence="9">
    <location>
        <begin position="43"/>
        <end position="234"/>
    </location>
</feature>
<name>A0A508ST61_9BRAD</name>
<dbReference type="EC" id="3.5.1.1" evidence="11"/>
<evidence type="ECO:0000313" key="12">
    <source>
        <dbReference type="Proteomes" id="UP000328092"/>
    </source>
</evidence>
<feature type="signal peptide" evidence="8">
    <location>
        <begin position="1"/>
        <end position="33"/>
    </location>
</feature>
<dbReference type="CDD" id="cd08964">
    <property type="entry name" value="L-asparaginase_II"/>
    <property type="match status" value="1"/>
</dbReference>
<feature type="active site" description="O-isoaspartyl threonine intermediate" evidence="3">
    <location>
        <position position="52"/>
    </location>
</feature>
<dbReference type="PROSITE" id="PS00917">
    <property type="entry name" value="ASN_GLN_ASE_2"/>
    <property type="match status" value="1"/>
</dbReference>
<protein>
    <submittedName>
        <fullName evidence="11">L-asparaginase</fullName>
        <ecNumber evidence="11">3.5.1.1</ecNumber>
    </submittedName>
</protein>
<evidence type="ECO:0000259" key="9">
    <source>
        <dbReference type="Pfam" id="PF00710"/>
    </source>
</evidence>
<feature type="binding site" evidence="4">
    <location>
        <begin position="131"/>
        <end position="132"/>
    </location>
    <ligand>
        <name>substrate</name>
    </ligand>
</feature>
<dbReference type="InterPro" id="IPR040919">
    <property type="entry name" value="Asparaginase_C"/>
</dbReference>
<dbReference type="InterPro" id="IPR006034">
    <property type="entry name" value="Asparaginase/glutaminase-like"/>
</dbReference>
<comment type="similarity">
    <text evidence="1 7">Belongs to the asparaginase 1 family.</text>
</comment>
<feature type="chain" id="PRO_5021471923" evidence="8">
    <location>
        <begin position="34"/>
        <end position="368"/>
    </location>
</feature>
<dbReference type="InterPro" id="IPR027473">
    <property type="entry name" value="L-asparaginase_C"/>
</dbReference>
<evidence type="ECO:0000256" key="3">
    <source>
        <dbReference type="PIRSR" id="PIRSR001220-1"/>
    </source>
</evidence>
<organism evidence="11 12">
    <name type="scientific">Bradyrhizobium ivorense</name>
    <dbReference type="NCBI Taxonomy" id="2511166"/>
    <lineage>
        <taxon>Bacteria</taxon>
        <taxon>Pseudomonadati</taxon>
        <taxon>Pseudomonadota</taxon>
        <taxon>Alphaproteobacteria</taxon>
        <taxon>Hyphomicrobiales</taxon>
        <taxon>Nitrobacteraceae</taxon>
        <taxon>Bradyrhizobium</taxon>
    </lineage>
</organism>
<dbReference type="InterPro" id="IPR020827">
    <property type="entry name" value="Asparaginase/glutaminase_AS1"/>
</dbReference>
<dbReference type="RefSeq" id="WP_139857815.1">
    <property type="nucleotide sequence ID" value="NZ_CAADFC020000004.1"/>
</dbReference>
<dbReference type="PANTHER" id="PTHR11707:SF28">
    <property type="entry name" value="60 KDA LYSOPHOSPHOLIPASE"/>
    <property type="match status" value="1"/>
</dbReference>
<dbReference type="PRINTS" id="PR00139">
    <property type="entry name" value="ASNGLNASE"/>
</dbReference>
<dbReference type="GO" id="GO:0006528">
    <property type="term" value="P:asparagine metabolic process"/>
    <property type="evidence" value="ECO:0007669"/>
    <property type="project" value="InterPro"/>
</dbReference>
<dbReference type="PIRSF" id="PIRSF500176">
    <property type="entry name" value="L_ASNase"/>
    <property type="match status" value="1"/>
</dbReference>
<dbReference type="PANTHER" id="PTHR11707">
    <property type="entry name" value="L-ASPARAGINASE"/>
    <property type="match status" value="1"/>
</dbReference>
<reference evidence="11" key="1">
    <citation type="submission" date="2019-02" db="EMBL/GenBank/DDBJ databases">
        <authorList>
            <person name="Pothier F.J."/>
        </authorList>
    </citation>
    <scope>NUCLEOTIDE SEQUENCE</scope>
    <source>
        <strain evidence="11">CI-1B</strain>
    </source>
</reference>
<evidence type="ECO:0000256" key="8">
    <source>
        <dbReference type="SAM" id="SignalP"/>
    </source>
</evidence>
<dbReference type="GO" id="GO:0004067">
    <property type="term" value="F:asparaginase activity"/>
    <property type="evidence" value="ECO:0007669"/>
    <property type="project" value="UniProtKB-UniRule"/>
</dbReference>
<keyword evidence="2 11" id="KW-0378">Hydrolase</keyword>
<dbReference type="InterPro" id="IPR004550">
    <property type="entry name" value="AsnASE_II"/>
</dbReference>
<dbReference type="Gene3D" id="3.40.50.40">
    <property type="match status" value="1"/>
</dbReference>
<sequence>MTPHSLRSTRFALTTIGAAFVLMIGLLASPAAAQRASDTTLARVLVLGTGGTIAGQASARAGNAYDSGKVNSADLVAAIPGIDKLARISAEQIASIGSQDMNDKVWFDLVKRIRAAVDSKEVDGVVITHGTDTMEETAFFLQNVLDTDVPVVLVGSMRPSTAIGADGPANLYEAMRVASAPESRGRGVLVVLNDTIHGARWVQKTNTTSVQTFVSPDAGPVGYVDTGSLRYLHPAVPAERAKLKLPEAPPLPRVDIIYSHANMDAAPIEDAVKRGAKGIVLAGVGDGNSSKAAIDALAAAAKQGVLVVRSSRVGSGFVNRNVEVEDDKLGFAVALDLNPQKARVLLQLLIAGGITEPKAVQQAYAAKP</sequence>
<dbReference type="EMBL" id="CAADFC020000004">
    <property type="protein sequence ID" value="VIO66095.1"/>
    <property type="molecule type" value="Genomic_DNA"/>
</dbReference>
<feature type="active site" evidence="5">
    <location>
        <position position="52"/>
    </location>
</feature>
<dbReference type="PIRSF" id="PIRSF001220">
    <property type="entry name" value="L-ASNase_gatD"/>
    <property type="match status" value="1"/>
</dbReference>